<gene>
    <name evidence="1" type="ORF">PECAL_5P00300</name>
</gene>
<sequence>MADPGGLNHSLARLKLSLGGNGFEDALAAFVAKARNANERCAEPPLLSELPDDVLIQLLATAPPEAIAALACVAKRYADVCERAGWACAARRFGRRTNAPFGGGGAHWTALAWVPRDATRRPFDEDAFSFGLGALPPHDLADAFFWAEFFPWHDAPDNRWNECLALEATLCHGRVVRDPDGVLDDRAVGPEVVLTGSLRGEQRARRMANASAVRIMGVLRSRVVVLYAWDSPDYGHEKAEGEWPESWDAEDWDETVAAVQIQTPYPCIWDNNDPDRVITLHATYGMDVSSPHAPNALFSIRGDFPVPAERRVYSATSSIDRGYRNRTFSLSGDLSIRLKVPMQVWGYVRAWRNV</sequence>
<evidence type="ECO:0008006" key="3">
    <source>
        <dbReference type="Google" id="ProtNLM"/>
    </source>
</evidence>
<keyword evidence="2" id="KW-1185">Reference proteome</keyword>
<evidence type="ECO:0000313" key="2">
    <source>
        <dbReference type="Proteomes" id="UP000789595"/>
    </source>
</evidence>
<organism evidence="1 2">
    <name type="scientific">Pelagomonas calceolata</name>
    <dbReference type="NCBI Taxonomy" id="35677"/>
    <lineage>
        <taxon>Eukaryota</taxon>
        <taxon>Sar</taxon>
        <taxon>Stramenopiles</taxon>
        <taxon>Ochrophyta</taxon>
        <taxon>Pelagophyceae</taxon>
        <taxon>Pelagomonadales</taxon>
        <taxon>Pelagomonadaceae</taxon>
        <taxon>Pelagomonas</taxon>
    </lineage>
</organism>
<dbReference type="EMBL" id="CAKKNE010000005">
    <property type="protein sequence ID" value="CAH0375509.1"/>
    <property type="molecule type" value="Genomic_DNA"/>
</dbReference>
<reference evidence="1" key="1">
    <citation type="submission" date="2021-11" db="EMBL/GenBank/DDBJ databases">
        <authorList>
            <consortium name="Genoscope - CEA"/>
            <person name="William W."/>
        </authorList>
    </citation>
    <scope>NUCLEOTIDE SEQUENCE</scope>
</reference>
<dbReference type="InterPro" id="IPR036047">
    <property type="entry name" value="F-box-like_dom_sf"/>
</dbReference>
<proteinExistence type="predicted"/>
<dbReference type="Proteomes" id="UP000789595">
    <property type="component" value="Unassembled WGS sequence"/>
</dbReference>
<dbReference type="AlphaFoldDB" id="A0A8J2SXT5"/>
<evidence type="ECO:0000313" key="1">
    <source>
        <dbReference type="EMBL" id="CAH0375509.1"/>
    </source>
</evidence>
<dbReference type="SUPFAM" id="SSF81383">
    <property type="entry name" value="F-box domain"/>
    <property type="match status" value="1"/>
</dbReference>
<name>A0A8J2SXT5_9STRA</name>
<comment type="caution">
    <text evidence="1">The sequence shown here is derived from an EMBL/GenBank/DDBJ whole genome shotgun (WGS) entry which is preliminary data.</text>
</comment>
<protein>
    <recommendedName>
        <fullName evidence="3">F-box domain-containing protein</fullName>
    </recommendedName>
</protein>
<accession>A0A8J2SXT5</accession>